<feature type="region of interest" description="Disordered" evidence="1">
    <location>
        <begin position="252"/>
        <end position="282"/>
    </location>
</feature>
<evidence type="ECO:0000256" key="1">
    <source>
        <dbReference type="SAM" id="MobiDB-lite"/>
    </source>
</evidence>
<dbReference type="GO" id="GO:0008168">
    <property type="term" value="F:methyltransferase activity"/>
    <property type="evidence" value="ECO:0007669"/>
    <property type="project" value="UniProtKB-KW"/>
</dbReference>
<dbReference type="Pfam" id="PF05045">
    <property type="entry name" value="RgpF"/>
    <property type="match status" value="1"/>
</dbReference>
<name>A0A3P3EMK7_9BURK</name>
<dbReference type="InterPro" id="IPR029063">
    <property type="entry name" value="SAM-dependent_MTases_sf"/>
</dbReference>
<dbReference type="InterPro" id="IPR007739">
    <property type="entry name" value="RgpF"/>
</dbReference>
<keyword evidence="2" id="KW-0489">Methyltransferase</keyword>
<sequence>MKRLCLFAGYSPENRVDDYVIHYLGELAKFADVYYQAANDLSEEELRKLDEVTHGRWAEAHNKYDFGSWQKLIFRLGWQEVEKYDAVILANDSNYGPVRELAEIFDRMDAAGLDAWGITENYGNTRHLQSYFLTLNRPVVKNAFFRDFFESIAVEESKQKICEKYEIGLSRLLAENGFSFAPWIDRSVLDIPFGADISTYQNTLLQKGSPFLKRKVFSSRNFANEDLTLTRRLLEELKYPLDWIAPPAALGEPVGEDDPEAAQRQSEALAEDAVESQAHEESPPAAALSIRAVIKRMLWPLYRPFKLRVVDKLVGIEHKLAGIEHRVSHLAEKTVKVDSDVGDLRNHVGDLRGSVGGLVNGLPSFFVDVRAQVSGLARGSRDAAAQIAALQAQMTALSQNSTNTVTGVSDVQTSVAELHGHLDWVQRDILIALMSSIDLKSLQGFKCVTDYPVAYDSPDHIHPVGTVLDHTRHPRFIRACEDFFGGSGKPLSFLDLGCSAGGMVLDAVLRGHVGVGLEGSDISRLQQRAEWRLLRDSLFTCDVTRPFALGRGEIETFKFDVISAWEVLEHLTADGVEGLFANLARHTRPGSIFACSISQVDGGFTEDGTPLHQTLEPLPWWQERAAKYGFNVLDSEAFQPLDFARGNGNSSVYYRPAHSYREQEGDCFLVVFQRR</sequence>
<comment type="caution">
    <text evidence="2">The sequence shown here is derived from an EMBL/GenBank/DDBJ whole genome shotgun (WGS) entry which is preliminary data.</text>
</comment>
<dbReference type="AlphaFoldDB" id="A0A3P3EMK7"/>
<dbReference type="Proteomes" id="UP000271590">
    <property type="component" value="Unassembled WGS sequence"/>
</dbReference>
<dbReference type="GO" id="GO:0032259">
    <property type="term" value="P:methylation"/>
    <property type="evidence" value="ECO:0007669"/>
    <property type="project" value="UniProtKB-KW"/>
</dbReference>
<evidence type="ECO:0000313" key="2">
    <source>
        <dbReference type="EMBL" id="RRH87012.1"/>
    </source>
</evidence>
<organism evidence="2 3">
    <name type="scientific">Variovorax beijingensis</name>
    <dbReference type="NCBI Taxonomy" id="2496117"/>
    <lineage>
        <taxon>Bacteria</taxon>
        <taxon>Pseudomonadati</taxon>
        <taxon>Pseudomonadota</taxon>
        <taxon>Betaproteobacteria</taxon>
        <taxon>Burkholderiales</taxon>
        <taxon>Comamonadaceae</taxon>
        <taxon>Variovorax</taxon>
    </lineage>
</organism>
<reference evidence="2 3" key="1">
    <citation type="submission" date="2018-11" db="EMBL/GenBank/DDBJ databases">
        <title>The genome of Variovorax sp T529.</title>
        <authorList>
            <person name="Gao J."/>
        </authorList>
    </citation>
    <scope>NUCLEOTIDE SEQUENCE [LARGE SCALE GENOMIC DNA]</scope>
    <source>
        <strain evidence="2 3">T529</strain>
    </source>
</reference>
<dbReference type="Gene3D" id="3.40.50.150">
    <property type="entry name" value="Vaccinia Virus protein VP39"/>
    <property type="match status" value="1"/>
</dbReference>
<proteinExistence type="predicted"/>
<dbReference type="SUPFAM" id="SSF53335">
    <property type="entry name" value="S-adenosyl-L-methionine-dependent methyltransferases"/>
    <property type="match status" value="1"/>
</dbReference>
<accession>A0A3P3EMK7</accession>
<gene>
    <name evidence="2" type="ORF">EH244_18390</name>
</gene>
<dbReference type="Pfam" id="PF13489">
    <property type="entry name" value="Methyltransf_23"/>
    <property type="match status" value="1"/>
</dbReference>
<evidence type="ECO:0000313" key="3">
    <source>
        <dbReference type="Proteomes" id="UP000271590"/>
    </source>
</evidence>
<dbReference type="EMBL" id="RQXU01000010">
    <property type="protein sequence ID" value="RRH87012.1"/>
    <property type="molecule type" value="Genomic_DNA"/>
</dbReference>
<protein>
    <submittedName>
        <fullName evidence="2">Methyltransferase domain-containing protein</fullName>
    </submittedName>
</protein>
<keyword evidence="2" id="KW-0808">Transferase</keyword>
<dbReference type="RefSeq" id="WP_124959810.1">
    <property type="nucleotide sequence ID" value="NZ_RQXU01000010.1"/>
</dbReference>
<dbReference type="CDD" id="cd02440">
    <property type="entry name" value="AdoMet_MTases"/>
    <property type="match status" value="1"/>
</dbReference>